<feature type="non-terminal residue" evidence="10">
    <location>
        <position position="1"/>
    </location>
</feature>
<dbReference type="InterPro" id="IPR043504">
    <property type="entry name" value="Peptidase_S1_PA_chymotrypsin"/>
</dbReference>
<dbReference type="PANTHER" id="PTHR24276">
    <property type="entry name" value="POLYSERASE-RELATED"/>
    <property type="match status" value="1"/>
</dbReference>
<dbReference type="InterPro" id="IPR001254">
    <property type="entry name" value="Trypsin_dom"/>
</dbReference>
<accession>A0AAD4K3H2</accession>
<dbReference type="GO" id="GO:0004252">
    <property type="term" value="F:serine-type endopeptidase activity"/>
    <property type="evidence" value="ECO:0007669"/>
    <property type="project" value="InterPro"/>
</dbReference>
<keyword evidence="2 8" id="KW-0645">Protease</keyword>
<evidence type="ECO:0000256" key="8">
    <source>
        <dbReference type="RuleBase" id="RU363034"/>
    </source>
</evidence>
<dbReference type="InterPro" id="IPR050430">
    <property type="entry name" value="Peptidase_S1"/>
</dbReference>
<keyword evidence="4 8" id="KW-0378">Hydrolase</keyword>
<keyword evidence="3" id="KW-0732">Signal</keyword>
<evidence type="ECO:0000256" key="1">
    <source>
        <dbReference type="ARBA" id="ARBA00007664"/>
    </source>
</evidence>
<comment type="caution">
    <text evidence="10">The sequence shown here is derived from an EMBL/GenBank/DDBJ whole genome shotgun (WGS) entry which is preliminary data.</text>
</comment>
<dbReference type="FunFam" id="2.40.10.10:FF:000073">
    <property type="entry name" value="Trypsin alpha"/>
    <property type="match status" value="1"/>
</dbReference>
<feature type="domain" description="Peptidase S1" evidence="9">
    <location>
        <begin position="37"/>
        <end position="261"/>
    </location>
</feature>
<evidence type="ECO:0000313" key="11">
    <source>
        <dbReference type="Proteomes" id="UP001200034"/>
    </source>
</evidence>
<dbReference type="InterPro" id="IPR018114">
    <property type="entry name" value="TRYPSIN_HIS"/>
</dbReference>
<dbReference type="AlphaFoldDB" id="A0AAD4K3H2"/>
<name>A0AAD4K3H2_9MUSC</name>
<dbReference type="InterPro" id="IPR033116">
    <property type="entry name" value="TRYPSIN_SER"/>
</dbReference>
<dbReference type="PROSITE" id="PS00134">
    <property type="entry name" value="TRYPSIN_HIS"/>
    <property type="match status" value="1"/>
</dbReference>
<organism evidence="10 11">
    <name type="scientific">Drosophila rubida</name>
    <dbReference type="NCBI Taxonomy" id="30044"/>
    <lineage>
        <taxon>Eukaryota</taxon>
        <taxon>Metazoa</taxon>
        <taxon>Ecdysozoa</taxon>
        <taxon>Arthropoda</taxon>
        <taxon>Hexapoda</taxon>
        <taxon>Insecta</taxon>
        <taxon>Pterygota</taxon>
        <taxon>Neoptera</taxon>
        <taxon>Endopterygota</taxon>
        <taxon>Diptera</taxon>
        <taxon>Brachycera</taxon>
        <taxon>Muscomorpha</taxon>
        <taxon>Ephydroidea</taxon>
        <taxon>Drosophilidae</taxon>
        <taxon>Drosophila</taxon>
    </lineage>
</organism>
<evidence type="ECO:0000256" key="2">
    <source>
        <dbReference type="ARBA" id="ARBA00022670"/>
    </source>
</evidence>
<keyword evidence="6" id="KW-0865">Zymogen</keyword>
<dbReference type="GO" id="GO:0006508">
    <property type="term" value="P:proteolysis"/>
    <property type="evidence" value="ECO:0007669"/>
    <property type="project" value="UniProtKB-KW"/>
</dbReference>
<sequence length="262" mass="28292">LTFDTDNSLNMQVLFVFLTAAIAQALGAKLNSIQQRIHNGETAQKGQFPYIVSLGITLHNGQGAMCGGSIIDHTWILTAAHCTHNAKSVKVSYGSTKLQQGEFSHEVNADNIIEHEHYDDESLENDVALIRTPHVDFSDLVQKVSLADRDNDYEGAWAVASGWGETHDGSDPPEDLQFADLRIQSKADCWSAIGRESDNILCADTSDGKTIGSGDSGGPLVTHDDPKLIGVSSFTIENDNASPAGFSRISANLDWIHDQTGI</sequence>
<dbReference type="CDD" id="cd00190">
    <property type="entry name" value="Tryp_SPc"/>
    <property type="match status" value="1"/>
</dbReference>
<evidence type="ECO:0000256" key="4">
    <source>
        <dbReference type="ARBA" id="ARBA00022801"/>
    </source>
</evidence>
<gene>
    <name evidence="10" type="ORF">KR093_011051</name>
</gene>
<dbReference type="Pfam" id="PF00089">
    <property type="entry name" value="Trypsin"/>
    <property type="match status" value="1"/>
</dbReference>
<dbReference type="SMART" id="SM00020">
    <property type="entry name" value="Tryp_SPc"/>
    <property type="match status" value="1"/>
</dbReference>
<keyword evidence="11" id="KW-1185">Reference proteome</keyword>
<dbReference type="Proteomes" id="UP001200034">
    <property type="component" value="Unassembled WGS sequence"/>
</dbReference>
<evidence type="ECO:0000259" key="9">
    <source>
        <dbReference type="PROSITE" id="PS50240"/>
    </source>
</evidence>
<protein>
    <recommendedName>
        <fullName evidence="9">Peptidase S1 domain-containing protein</fullName>
    </recommendedName>
</protein>
<evidence type="ECO:0000256" key="7">
    <source>
        <dbReference type="ARBA" id="ARBA00023157"/>
    </source>
</evidence>
<evidence type="ECO:0000256" key="6">
    <source>
        <dbReference type="ARBA" id="ARBA00023145"/>
    </source>
</evidence>
<dbReference type="Gene3D" id="2.40.10.10">
    <property type="entry name" value="Trypsin-like serine proteases"/>
    <property type="match status" value="2"/>
</dbReference>
<evidence type="ECO:0000256" key="5">
    <source>
        <dbReference type="ARBA" id="ARBA00022825"/>
    </source>
</evidence>
<dbReference type="PROSITE" id="PS50240">
    <property type="entry name" value="TRYPSIN_DOM"/>
    <property type="match status" value="1"/>
</dbReference>
<dbReference type="PROSITE" id="PS00135">
    <property type="entry name" value="TRYPSIN_SER"/>
    <property type="match status" value="1"/>
</dbReference>
<dbReference type="PANTHER" id="PTHR24276:SF96">
    <property type="entry name" value="PEPTIDASE S1 DOMAIN-CONTAINING PROTEIN"/>
    <property type="match status" value="1"/>
</dbReference>
<dbReference type="InterPro" id="IPR001314">
    <property type="entry name" value="Peptidase_S1A"/>
</dbReference>
<comment type="similarity">
    <text evidence="1">Belongs to the peptidase S1 family.</text>
</comment>
<dbReference type="PRINTS" id="PR00722">
    <property type="entry name" value="CHYMOTRYPSIN"/>
</dbReference>
<evidence type="ECO:0000313" key="10">
    <source>
        <dbReference type="EMBL" id="KAH8372330.1"/>
    </source>
</evidence>
<dbReference type="InterPro" id="IPR009003">
    <property type="entry name" value="Peptidase_S1_PA"/>
</dbReference>
<keyword evidence="7" id="KW-1015">Disulfide bond</keyword>
<reference evidence="10" key="1">
    <citation type="journal article" date="2021" name="Mol. Ecol. Resour.">
        <title>Phylogenomic analyses of the genus Drosophila reveals genomic signals of climate adaptation.</title>
        <authorList>
            <person name="Li F."/>
            <person name="Rane R.V."/>
            <person name="Luria V."/>
            <person name="Xiong Z."/>
            <person name="Chen J."/>
            <person name="Li Z."/>
            <person name="Catullo R.A."/>
            <person name="Griffin P.C."/>
            <person name="Schiffer M."/>
            <person name="Pearce S."/>
            <person name="Lee S.F."/>
            <person name="McElroy K."/>
            <person name="Stocker A."/>
            <person name="Shirriffs J."/>
            <person name="Cockerell F."/>
            <person name="Coppin C."/>
            <person name="Sgro C.M."/>
            <person name="Karger A."/>
            <person name="Cain J.W."/>
            <person name="Weber J.A."/>
            <person name="Santpere G."/>
            <person name="Kirschner M.W."/>
            <person name="Hoffmann A.A."/>
            <person name="Oakeshott J.G."/>
            <person name="Zhang G."/>
        </authorList>
    </citation>
    <scope>NUCLEOTIDE SEQUENCE</scope>
    <source>
        <strain evidence="10">BGI-SZ-2011g</strain>
    </source>
</reference>
<keyword evidence="5 8" id="KW-0720">Serine protease</keyword>
<dbReference type="EMBL" id="JAJJHW010002585">
    <property type="protein sequence ID" value="KAH8372330.1"/>
    <property type="molecule type" value="Genomic_DNA"/>
</dbReference>
<evidence type="ECO:0000256" key="3">
    <source>
        <dbReference type="ARBA" id="ARBA00022729"/>
    </source>
</evidence>
<proteinExistence type="inferred from homology"/>
<dbReference type="SUPFAM" id="SSF50494">
    <property type="entry name" value="Trypsin-like serine proteases"/>
    <property type="match status" value="1"/>
</dbReference>